<feature type="signal peptide" evidence="1">
    <location>
        <begin position="1"/>
        <end position="21"/>
    </location>
</feature>
<reference evidence="2 3" key="1">
    <citation type="submission" date="2020-10" db="EMBL/GenBank/DDBJ databases">
        <title>The Coptis chinensis genome and diversification of protoberbering-type alkaloids.</title>
        <authorList>
            <person name="Wang B."/>
            <person name="Shu S."/>
            <person name="Song C."/>
            <person name="Liu Y."/>
        </authorList>
    </citation>
    <scope>NUCLEOTIDE SEQUENCE [LARGE SCALE GENOMIC DNA]</scope>
    <source>
        <strain evidence="2">HL-2020</strain>
        <tissue evidence="2">Leaf</tissue>
    </source>
</reference>
<organism evidence="2 3">
    <name type="scientific">Coptis chinensis</name>
    <dbReference type="NCBI Taxonomy" id="261450"/>
    <lineage>
        <taxon>Eukaryota</taxon>
        <taxon>Viridiplantae</taxon>
        <taxon>Streptophyta</taxon>
        <taxon>Embryophyta</taxon>
        <taxon>Tracheophyta</taxon>
        <taxon>Spermatophyta</taxon>
        <taxon>Magnoliopsida</taxon>
        <taxon>Ranunculales</taxon>
        <taxon>Ranunculaceae</taxon>
        <taxon>Coptidoideae</taxon>
        <taxon>Coptis</taxon>
    </lineage>
</organism>
<evidence type="ECO:0000256" key="1">
    <source>
        <dbReference type="SAM" id="SignalP"/>
    </source>
</evidence>
<comment type="caution">
    <text evidence="2">The sequence shown here is derived from an EMBL/GenBank/DDBJ whole genome shotgun (WGS) entry which is preliminary data.</text>
</comment>
<keyword evidence="1" id="KW-0732">Signal</keyword>
<accession>A0A835HWG1</accession>
<dbReference type="Proteomes" id="UP000631114">
    <property type="component" value="Unassembled WGS sequence"/>
</dbReference>
<name>A0A835HWG1_9MAGN</name>
<gene>
    <name evidence="2" type="ORF">IFM89_034628</name>
</gene>
<proteinExistence type="predicted"/>
<keyword evidence="3" id="KW-1185">Reference proteome</keyword>
<feature type="chain" id="PRO_5032867222" evidence="1">
    <location>
        <begin position="22"/>
        <end position="156"/>
    </location>
</feature>
<dbReference type="AlphaFoldDB" id="A0A835HWG1"/>
<evidence type="ECO:0000313" key="2">
    <source>
        <dbReference type="EMBL" id="KAF9607395.1"/>
    </source>
</evidence>
<protein>
    <submittedName>
        <fullName evidence="2">Uncharacterized protein</fullName>
    </submittedName>
</protein>
<sequence length="156" mass="18521">MSKRWSSLFLCVVALLHSVLTCILGDWEELLARITDMFEDLWIHDFPTNLLDLYDWRHWGVLEDLRITYEYKLRMSPPLSQHSFGYLIVTGELQCLNESIKKIEAEYIKKAQPDLRVFFPNCFREQLGAYCAAEPLVSSFSGWCRCPYYEVDFFEW</sequence>
<evidence type="ECO:0000313" key="3">
    <source>
        <dbReference type="Proteomes" id="UP000631114"/>
    </source>
</evidence>
<dbReference type="EMBL" id="JADFTS010000005">
    <property type="protein sequence ID" value="KAF9607395.1"/>
    <property type="molecule type" value="Genomic_DNA"/>
</dbReference>